<gene>
    <name evidence="1" type="ORF">QE152_g24557</name>
</gene>
<proteinExistence type="predicted"/>
<evidence type="ECO:0000313" key="1">
    <source>
        <dbReference type="EMBL" id="KAK9716757.1"/>
    </source>
</evidence>
<sequence length="186" mass="21424">MPSLICYLVYNHANADFCARFPKGSAEEGVYEPEVVQIQKLYTVLDPKTITKETLRDEETALLLRHLIGTQNPGYDTTIVTRQITPRAPRNGQNETTSQKLRLLERNRSGIENVAKNCRNCVQNAKQILNVAVHPWEFPRAPWQRIHIDFDIDIDISQHRLGNLSVMNKQLNQQLCDHWGRNPVQL</sequence>
<accession>A0AAW1KED9</accession>
<organism evidence="1 2">
    <name type="scientific">Popillia japonica</name>
    <name type="common">Japanese beetle</name>
    <dbReference type="NCBI Taxonomy" id="7064"/>
    <lineage>
        <taxon>Eukaryota</taxon>
        <taxon>Metazoa</taxon>
        <taxon>Ecdysozoa</taxon>
        <taxon>Arthropoda</taxon>
        <taxon>Hexapoda</taxon>
        <taxon>Insecta</taxon>
        <taxon>Pterygota</taxon>
        <taxon>Neoptera</taxon>
        <taxon>Endopterygota</taxon>
        <taxon>Coleoptera</taxon>
        <taxon>Polyphaga</taxon>
        <taxon>Scarabaeiformia</taxon>
        <taxon>Scarabaeidae</taxon>
        <taxon>Rutelinae</taxon>
        <taxon>Popillia</taxon>
    </lineage>
</organism>
<name>A0AAW1KED9_POPJA</name>
<evidence type="ECO:0000313" key="2">
    <source>
        <dbReference type="Proteomes" id="UP001458880"/>
    </source>
</evidence>
<reference evidence="1 2" key="1">
    <citation type="journal article" date="2024" name="BMC Genomics">
        <title>De novo assembly and annotation of Popillia japonica's genome with initial clues to its potential as an invasive pest.</title>
        <authorList>
            <person name="Cucini C."/>
            <person name="Boschi S."/>
            <person name="Funari R."/>
            <person name="Cardaioli E."/>
            <person name="Iannotti N."/>
            <person name="Marturano G."/>
            <person name="Paoli F."/>
            <person name="Bruttini M."/>
            <person name="Carapelli A."/>
            <person name="Frati F."/>
            <person name="Nardi F."/>
        </authorList>
    </citation>
    <scope>NUCLEOTIDE SEQUENCE [LARGE SCALE GENOMIC DNA]</scope>
    <source>
        <strain evidence="1">DMR45628</strain>
    </source>
</reference>
<keyword evidence="2" id="KW-1185">Reference proteome</keyword>
<dbReference type="Proteomes" id="UP001458880">
    <property type="component" value="Unassembled WGS sequence"/>
</dbReference>
<protein>
    <recommendedName>
        <fullName evidence="3">HNH nuclease domain-containing protein</fullName>
    </recommendedName>
</protein>
<dbReference type="EMBL" id="JASPKY010000253">
    <property type="protein sequence ID" value="KAK9716757.1"/>
    <property type="molecule type" value="Genomic_DNA"/>
</dbReference>
<dbReference type="AlphaFoldDB" id="A0AAW1KED9"/>
<comment type="caution">
    <text evidence="1">The sequence shown here is derived from an EMBL/GenBank/DDBJ whole genome shotgun (WGS) entry which is preliminary data.</text>
</comment>
<evidence type="ECO:0008006" key="3">
    <source>
        <dbReference type="Google" id="ProtNLM"/>
    </source>
</evidence>